<gene>
    <name evidence="3" type="ORF">SAMN06295900_11151</name>
</gene>
<name>A0A1X7FSI0_TRICW</name>
<evidence type="ECO:0000256" key="1">
    <source>
        <dbReference type="SAM" id="MobiDB-lite"/>
    </source>
</evidence>
<feature type="domain" description="Hemerythrin-like" evidence="2">
    <location>
        <begin position="27"/>
        <end position="157"/>
    </location>
</feature>
<dbReference type="OrthoDB" id="8898809at2"/>
<reference evidence="4" key="1">
    <citation type="submission" date="2017-04" db="EMBL/GenBank/DDBJ databases">
        <authorList>
            <person name="Varghese N."/>
            <person name="Submissions S."/>
        </authorList>
    </citation>
    <scope>NUCLEOTIDE SEQUENCE [LARGE SCALE GENOMIC DNA]</scope>
    <source>
        <strain evidence="4">Ballard 720</strain>
    </source>
</reference>
<dbReference type="Pfam" id="PF01814">
    <property type="entry name" value="Hemerythrin"/>
    <property type="match status" value="1"/>
</dbReference>
<sequence>MNIITPDSIPSMAPDHPDCRVDPDGPTRVLLSCHDKIRDLSGLLLRLDVQVIHYGIDEAARTAAGEILHYFETEVPLHHADEQRDLFPLLLSFGNATVAQALDALKPEHAALGVMWRNVRPWLDSIQRRRPLPRPKSLATFATRYPAYADREEREVYWAARELSSMQARQLLENMTQRREAVDPTRTAARAPRRKAGAH</sequence>
<accession>A0A1X7FSI0</accession>
<evidence type="ECO:0000313" key="4">
    <source>
        <dbReference type="Proteomes" id="UP000192911"/>
    </source>
</evidence>
<dbReference type="InterPro" id="IPR012312">
    <property type="entry name" value="Hemerythrin-like"/>
</dbReference>
<protein>
    <submittedName>
        <fullName evidence="3">Hemerythrin HHE cation binding domain-containing protein</fullName>
    </submittedName>
</protein>
<dbReference type="Proteomes" id="UP000192911">
    <property type="component" value="Unassembled WGS sequence"/>
</dbReference>
<dbReference type="AlphaFoldDB" id="A0A1X7FSI0"/>
<keyword evidence="4" id="KW-1185">Reference proteome</keyword>
<organism evidence="3 4">
    <name type="scientific">Trinickia caryophylli</name>
    <name type="common">Paraburkholderia caryophylli</name>
    <dbReference type="NCBI Taxonomy" id="28094"/>
    <lineage>
        <taxon>Bacteria</taxon>
        <taxon>Pseudomonadati</taxon>
        <taxon>Pseudomonadota</taxon>
        <taxon>Betaproteobacteria</taxon>
        <taxon>Burkholderiales</taxon>
        <taxon>Burkholderiaceae</taxon>
        <taxon>Trinickia</taxon>
    </lineage>
</organism>
<dbReference type="RefSeq" id="WP_085228957.1">
    <property type="nucleotide sequence ID" value="NZ_BSQD01000008.1"/>
</dbReference>
<dbReference type="GeneID" id="95552895"/>
<dbReference type="STRING" id="28094.SAMN06295900_11151"/>
<evidence type="ECO:0000259" key="2">
    <source>
        <dbReference type="Pfam" id="PF01814"/>
    </source>
</evidence>
<evidence type="ECO:0000313" key="3">
    <source>
        <dbReference type="EMBL" id="SMF57957.1"/>
    </source>
</evidence>
<dbReference type="Gene3D" id="1.20.120.520">
    <property type="entry name" value="nmb1532 protein domain like"/>
    <property type="match status" value="1"/>
</dbReference>
<dbReference type="EMBL" id="FXAH01000011">
    <property type="protein sequence ID" value="SMF57957.1"/>
    <property type="molecule type" value="Genomic_DNA"/>
</dbReference>
<feature type="region of interest" description="Disordered" evidence="1">
    <location>
        <begin position="176"/>
        <end position="199"/>
    </location>
</feature>
<proteinExistence type="predicted"/>